<dbReference type="STRING" id="1111728.GCA_000427805_01146"/>
<protein>
    <recommendedName>
        <fullName evidence="2">PF03932 family protein CutC</fullName>
    </recommendedName>
</protein>
<dbReference type="SUPFAM" id="SSF110395">
    <property type="entry name" value="CutC-like"/>
    <property type="match status" value="1"/>
</dbReference>
<evidence type="ECO:0000313" key="5">
    <source>
        <dbReference type="Proteomes" id="UP000224974"/>
    </source>
</evidence>
<reference evidence="4 6" key="3">
    <citation type="submission" date="2019-03" db="EMBL/GenBank/DDBJ databases">
        <authorList>
            <consortium name="Pathogen Informatics"/>
        </authorList>
    </citation>
    <scope>NUCLEOTIDE SEQUENCE [LARGE SCALE GENOMIC DNA]</scope>
    <source>
        <strain evidence="4 6">NCTC12282</strain>
    </source>
</reference>
<dbReference type="GO" id="GO:0005507">
    <property type="term" value="F:copper ion binding"/>
    <property type="evidence" value="ECO:0007669"/>
    <property type="project" value="TreeGrafter"/>
</dbReference>
<reference evidence="3" key="2">
    <citation type="submission" date="2017-09" db="EMBL/GenBank/DDBJ databases">
        <title>FDA dAtabase for Regulatory Grade micrObial Sequences (FDA-ARGOS): Supporting development and validation of Infectious Disease Dx tests.</title>
        <authorList>
            <person name="Minogue T."/>
            <person name="Wolcott M."/>
            <person name="Wasieloski L."/>
            <person name="Aguilar W."/>
            <person name="Moore D."/>
            <person name="Tallon L.J."/>
            <person name="Sadzewicz L."/>
            <person name="Ott S."/>
            <person name="Zhao X."/>
            <person name="Nagaraj S."/>
            <person name="Vavikolanu K."/>
            <person name="Aluvathingal J."/>
            <person name="Nadendla S."/>
            <person name="Sichtig H."/>
        </authorList>
    </citation>
    <scope>NUCLEOTIDE SEQUENCE</scope>
    <source>
        <strain evidence="3">FDAARGOS_387</strain>
    </source>
</reference>
<comment type="similarity">
    <text evidence="1 2">Belongs to the CutC family.</text>
</comment>
<dbReference type="EMBL" id="CAADJA010000002">
    <property type="protein sequence ID" value="VFS50679.1"/>
    <property type="molecule type" value="Genomic_DNA"/>
</dbReference>
<dbReference type="AlphaFoldDB" id="A0A2C6DNR7"/>
<accession>A0A2C6DNR7</accession>
<dbReference type="RefSeq" id="WP_029094263.1">
    <property type="nucleotide sequence ID" value="NZ_CAADJA010000002.1"/>
</dbReference>
<keyword evidence="5" id="KW-1185">Reference proteome</keyword>
<dbReference type="InterPro" id="IPR036822">
    <property type="entry name" value="CutC-like_dom_sf"/>
</dbReference>
<dbReference type="Proteomes" id="UP000224974">
    <property type="component" value="Unassembled WGS sequence"/>
</dbReference>
<comment type="subcellular location">
    <subcellularLocation>
        <location evidence="2">Cytoplasm</location>
    </subcellularLocation>
</comment>
<dbReference type="PANTHER" id="PTHR12598">
    <property type="entry name" value="COPPER HOMEOSTASIS PROTEIN CUTC"/>
    <property type="match status" value="1"/>
</dbReference>
<evidence type="ECO:0000256" key="1">
    <source>
        <dbReference type="ARBA" id="ARBA00007768"/>
    </source>
</evidence>
<organism evidence="3 5">
    <name type="scientific">Budvicia aquatica</name>
    <dbReference type="NCBI Taxonomy" id="82979"/>
    <lineage>
        <taxon>Bacteria</taxon>
        <taxon>Pseudomonadati</taxon>
        <taxon>Pseudomonadota</taxon>
        <taxon>Gammaproteobacteria</taxon>
        <taxon>Enterobacterales</taxon>
        <taxon>Budviciaceae</taxon>
        <taxon>Budvicia</taxon>
    </lineage>
</organism>
<dbReference type="PANTHER" id="PTHR12598:SF0">
    <property type="entry name" value="COPPER HOMEOSTASIS PROTEIN CUTC HOMOLOG"/>
    <property type="match status" value="1"/>
</dbReference>
<evidence type="ECO:0000256" key="2">
    <source>
        <dbReference type="HAMAP-Rule" id="MF_00795"/>
    </source>
</evidence>
<dbReference type="EMBL" id="PDDX01000001">
    <property type="protein sequence ID" value="PHI30857.1"/>
    <property type="molecule type" value="Genomic_DNA"/>
</dbReference>
<dbReference type="OrthoDB" id="9815677at2"/>
<evidence type="ECO:0000313" key="3">
    <source>
        <dbReference type="EMBL" id="PHI30857.1"/>
    </source>
</evidence>
<evidence type="ECO:0000313" key="4">
    <source>
        <dbReference type="EMBL" id="VFS50679.1"/>
    </source>
</evidence>
<keyword evidence="2" id="KW-0963">Cytoplasm</keyword>
<dbReference type="Proteomes" id="UP000373449">
    <property type="component" value="Unassembled WGS sequence"/>
</dbReference>
<proteinExistence type="inferred from homology"/>
<sequence length="254" mass="27822">MPKLEICCYNADCAVIAERAGADRIELCSGKAEGGITPSIGMLTWVKQQISIPVFPIIRPRGGDFCYSKSEFEIMKSNIAQVRELGFPGIAIGVLNEDGHIDLEKMHQICHEARGLSITFHRAFDMCVNPLLGLQQLTDLGVDRILTSGQQQTAEVGLSLIKSLIQHSQGPMIMPGGGIRLTNLHKFIDAGVQEVHTSAGHMVPSVMRYRKAGVNMNTDSDTDEFAQFCVDSDMVAAMKEVFAPSVVRFQQRVS</sequence>
<dbReference type="Pfam" id="PF03932">
    <property type="entry name" value="CutC"/>
    <property type="match status" value="1"/>
</dbReference>
<dbReference type="HAMAP" id="MF_00795">
    <property type="entry name" value="CutC"/>
    <property type="match status" value="1"/>
</dbReference>
<name>A0A2C6DNR7_9GAMM</name>
<reference evidence="5" key="1">
    <citation type="submission" date="2017-09" db="EMBL/GenBank/DDBJ databases">
        <title>FDA dAtabase for Regulatory Grade micrObial Sequences (FDA-ARGOS): Supporting development and validation of Infectious Disease Dx tests.</title>
        <authorList>
            <person name="Minogue T."/>
            <person name="Wolcott M."/>
            <person name="Wasieloski L."/>
            <person name="Aguilar W."/>
            <person name="Moore D."/>
            <person name="Tallon L."/>
            <person name="Sadzewicz L."/>
            <person name="Ott S."/>
            <person name="Zhao X."/>
            <person name="Nagaraj S."/>
            <person name="Vavikolanu K."/>
            <person name="Aluvathingal J."/>
            <person name="Nadendla S."/>
            <person name="Sichtig H."/>
        </authorList>
    </citation>
    <scope>NUCLEOTIDE SEQUENCE [LARGE SCALE GENOMIC DNA]</scope>
    <source>
        <strain evidence="5">FDAARGOS_387</strain>
    </source>
</reference>
<evidence type="ECO:0000313" key="6">
    <source>
        <dbReference type="Proteomes" id="UP000373449"/>
    </source>
</evidence>
<comment type="caution">
    <text evidence="2">Once thought to be involved in copper homeostasis, experiments in E.coli have shown this is not the case.</text>
</comment>
<dbReference type="Gene3D" id="3.20.20.380">
    <property type="entry name" value="Copper homeostasis (CutC) domain"/>
    <property type="match status" value="1"/>
</dbReference>
<dbReference type="NCBIfam" id="NF008603">
    <property type="entry name" value="PRK11572.1"/>
    <property type="match status" value="1"/>
</dbReference>
<dbReference type="FunFam" id="3.20.20.380:FF:000001">
    <property type="entry name" value="Copper homeostasis protein CutC"/>
    <property type="match status" value="1"/>
</dbReference>
<dbReference type="GO" id="GO:0005737">
    <property type="term" value="C:cytoplasm"/>
    <property type="evidence" value="ECO:0007669"/>
    <property type="project" value="UniProtKB-SubCell"/>
</dbReference>
<dbReference type="InterPro" id="IPR005627">
    <property type="entry name" value="CutC-like"/>
</dbReference>
<gene>
    <name evidence="2 4" type="primary">cutC</name>
    <name evidence="3" type="ORF">CRN84_16695</name>
    <name evidence="4" type="ORF">NCTC12282_04630</name>
</gene>